<accession>A0AB34JBR8</accession>
<organism evidence="2 3">
    <name type="scientific">Prymnesium parvum</name>
    <name type="common">Toxic golden alga</name>
    <dbReference type="NCBI Taxonomy" id="97485"/>
    <lineage>
        <taxon>Eukaryota</taxon>
        <taxon>Haptista</taxon>
        <taxon>Haptophyta</taxon>
        <taxon>Prymnesiophyceae</taxon>
        <taxon>Prymnesiales</taxon>
        <taxon>Prymnesiaceae</taxon>
        <taxon>Prymnesium</taxon>
    </lineage>
</organism>
<protein>
    <submittedName>
        <fullName evidence="2">Uncharacterized protein</fullName>
    </submittedName>
</protein>
<feature type="region of interest" description="Disordered" evidence="1">
    <location>
        <begin position="136"/>
        <end position="177"/>
    </location>
</feature>
<dbReference type="EMBL" id="JBGBPQ010000011">
    <property type="protein sequence ID" value="KAL1515949.1"/>
    <property type="molecule type" value="Genomic_DNA"/>
</dbReference>
<proteinExistence type="predicted"/>
<feature type="compositionally biased region" description="Basic and acidic residues" evidence="1">
    <location>
        <begin position="147"/>
        <end position="160"/>
    </location>
</feature>
<evidence type="ECO:0000313" key="3">
    <source>
        <dbReference type="Proteomes" id="UP001515480"/>
    </source>
</evidence>
<evidence type="ECO:0000313" key="2">
    <source>
        <dbReference type="EMBL" id="KAL1515949.1"/>
    </source>
</evidence>
<evidence type="ECO:0000256" key="1">
    <source>
        <dbReference type="SAM" id="MobiDB-lite"/>
    </source>
</evidence>
<comment type="caution">
    <text evidence="2">The sequence shown here is derived from an EMBL/GenBank/DDBJ whole genome shotgun (WGS) entry which is preliminary data.</text>
</comment>
<dbReference type="Proteomes" id="UP001515480">
    <property type="component" value="Unassembled WGS sequence"/>
</dbReference>
<gene>
    <name evidence="2" type="ORF">AB1Y20_002563</name>
</gene>
<sequence>MIFKLTVRARGSAVHSSSASHDIRVHAGAFFAASYASAALRFSSASRFSSRTRCFSSSAAFFRSSASARFFSSQMRCRSSCSCFSASRLAFLTRSSSSLLARSSAASRARASNSCRARRFFWLSLCFRGGALDEAAPGGRSCRGAHKREVERRQDGKGGKVDLSGFTQIGGKVKADR</sequence>
<name>A0AB34JBR8_PRYPA</name>
<keyword evidence="3" id="KW-1185">Reference proteome</keyword>
<reference evidence="2 3" key="1">
    <citation type="journal article" date="2024" name="Science">
        <title>Giant polyketide synthase enzymes in the biosynthesis of giant marine polyether toxins.</title>
        <authorList>
            <person name="Fallon T.R."/>
            <person name="Shende V.V."/>
            <person name="Wierzbicki I.H."/>
            <person name="Pendleton A.L."/>
            <person name="Watervoot N.F."/>
            <person name="Auber R.P."/>
            <person name="Gonzalez D.J."/>
            <person name="Wisecaver J.H."/>
            <person name="Moore B.S."/>
        </authorList>
    </citation>
    <scope>NUCLEOTIDE SEQUENCE [LARGE SCALE GENOMIC DNA]</scope>
    <source>
        <strain evidence="2 3">12B1</strain>
    </source>
</reference>
<dbReference type="AlphaFoldDB" id="A0AB34JBR8"/>